<dbReference type="GO" id="GO:0005634">
    <property type="term" value="C:nucleus"/>
    <property type="evidence" value="ECO:0007669"/>
    <property type="project" value="UniProtKB-SubCell"/>
</dbReference>
<dbReference type="InterPro" id="IPR002717">
    <property type="entry name" value="HAT_MYST-type"/>
</dbReference>
<comment type="subcellular location">
    <subcellularLocation>
        <location evidence="5">Nucleus</location>
    </subcellularLocation>
</comment>
<dbReference type="GO" id="GO:0006355">
    <property type="term" value="P:regulation of DNA-templated transcription"/>
    <property type="evidence" value="ECO:0007669"/>
    <property type="project" value="InterPro"/>
</dbReference>
<comment type="similarity">
    <text evidence="1 5">Belongs to the MYST (SAS/MOZ) family.</text>
</comment>
<dbReference type="SUPFAM" id="SSF55729">
    <property type="entry name" value="Acyl-CoA N-acyltransferases (Nat)"/>
    <property type="match status" value="1"/>
</dbReference>
<dbReference type="PROSITE" id="PS51726">
    <property type="entry name" value="MYST_HAT"/>
    <property type="match status" value="1"/>
</dbReference>
<evidence type="ECO:0000256" key="2">
    <source>
        <dbReference type="ARBA" id="ARBA00013184"/>
    </source>
</evidence>
<name>A0A401TU18_CHIPU</name>
<dbReference type="FunFam" id="3.30.60.60:FF:000001">
    <property type="entry name" value="Histone acetyltransferase"/>
    <property type="match status" value="1"/>
</dbReference>
<dbReference type="Gene3D" id="3.30.60.60">
    <property type="entry name" value="N-acetyl transferase-like"/>
    <property type="match status" value="1"/>
</dbReference>
<dbReference type="EC" id="2.3.1.48" evidence="2 5"/>
<keyword evidence="4" id="KW-0007">Acetylation</keyword>
<comment type="catalytic activity">
    <reaction evidence="5">
        <text>L-lysyl-[protein] + acetyl-CoA = N(6)-acetyl-L-lysyl-[protein] + CoA + H(+)</text>
        <dbReference type="Rhea" id="RHEA:45948"/>
        <dbReference type="Rhea" id="RHEA-COMP:9752"/>
        <dbReference type="Rhea" id="RHEA-COMP:10731"/>
        <dbReference type="ChEBI" id="CHEBI:15378"/>
        <dbReference type="ChEBI" id="CHEBI:29969"/>
        <dbReference type="ChEBI" id="CHEBI:57287"/>
        <dbReference type="ChEBI" id="CHEBI:57288"/>
        <dbReference type="ChEBI" id="CHEBI:61930"/>
        <dbReference type="EC" id="2.3.1.48"/>
    </reaction>
</comment>
<evidence type="ECO:0000256" key="4">
    <source>
        <dbReference type="ARBA" id="ARBA00022990"/>
    </source>
</evidence>
<evidence type="ECO:0000313" key="7">
    <source>
        <dbReference type="EMBL" id="GCC46134.1"/>
    </source>
</evidence>
<reference evidence="7 8" key="1">
    <citation type="journal article" date="2018" name="Nat. Ecol. Evol.">
        <title>Shark genomes provide insights into elasmobranch evolution and the origin of vertebrates.</title>
        <authorList>
            <person name="Hara Y"/>
            <person name="Yamaguchi K"/>
            <person name="Onimaru K"/>
            <person name="Kadota M"/>
            <person name="Koyanagi M"/>
            <person name="Keeley SD"/>
            <person name="Tatsumi K"/>
            <person name="Tanaka K"/>
            <person name="Motone F"/>
            <person name="Kageyama Y"/>
            <person name="Nozu R"/>
            <person name="Adachi N"/>
            <person name="Nishimura O"/>
            <person name="Nakagawa R"/>
            <person name="Tanegashima C"/>
            <person name="Kiyatake I"/>
            <person name="Matsumoto R"/>
            <person name="Murakumo K"/>
            <person name="Nishida K"/>
            <person name="Terakita A"/>
            <person name="Kuratani S"/>
            <person name="Sato K"/>
            <person name="Hyodo S Kuraku.S."/>
        </authorList>
    </citation>
    <scope>NUCLEOTIDE SEQUENCE [LARGE SCALE GENOMIC DNA]</scope>
</reference>
<dbReference type="OrthoDB" id="787137at2759"/>
<proteinExistence type="inferred from homology"/>
<protein>
    <recommendedName>
        <fullName evidence="2 5">Histone acetyltransferase</fullName>
        <ecNumber evidence="2 5">2.3.1.48</ecNumber>
    </recommendedName>
</protein>
<evidence type="ECO:0000259" key="6">
    <source>
        <dbReference type="PROSITE" id="PS51726"/>
    </source>
</evidence>
<sequence>ITKVKYVDKIQIGNYEIDAWYFSPFPEDYGKQPKLWVCEYCLKYMKFERTYRFHLVSWQR</sequence>
<dbReference type="PANTHER" id="PTHR10615">
    <property type="entry name" value="HISTONE ACETYLTRANSFERASE"/>
    <property type="match status" value="1"/>
</dbReference>
<gene>
    <name evidence="7" type="ORF">chiPu_0030213</name>
</gene>
<keyword evidence="8" id="KW-1185">Reference proteome</keyword>
<organism evidence="7 8">
    <name type="scientific">Chiloscyllium punctatum</name>
    <name type="common">Brownbanded bambooshark</name>
    <name type="synonym">Hemiscyllium punctatum</name>
    <dbReference type="NCBI Taxonomy" id="137246"/>
    <lineage>
        <taxon>Eukaryota</taxon>
        <taxon>Metazoa</taxon>
        <taxon>Chordata</taxon>
        <taxon>Craniata</taxon>
        <taxon>Vertebrata</taxon>
        <taxon>Chondrichthyes</taxon>
        <taxon>Elasmobranchii</taxon>
        <taxon>Galeomorphii</taxon>
        <taxon>Galeoidea</taxon>
        <taxon>Orectolobiformes</taxon>
        <taxon>Hemiscylliidae</taxon>
        <taxon>Chiloscyllium</taxon>
    </lineage>
</organism>
<dbReference type="InterPro" id="IPR050603">
    <property type="entry name" value="MYST_HAT"/>
</dbReference>
<dbReference type="Proteomes" id="UP000287033">
    <property type="component" value="Unassembled WGS sequence"/>
</dbReference>
<dbReference type="GO" id="GO:0045935">
    <property type="term" value="P:positive regulation of nucleobase-containing compound metabolic process"/>
    <property type="evidence" value="ECO:0007669"/>
    <property type="project" value="UniProtKB-ARBA"/>
</dbReference>
<accession>A0A401TU18</accession>
<dbReference type="GO" id="GO:0046972">
    <property type="term" value="F:histone H4K16 acetyltransferase activity"/>
    <property type="evidence" value="ECO:0007669"/>
    <property type="project" value="TreeGrafter"/>
</dbReference>
<keyword evidence="5" id="KW-0539">Nucleus</keyword>
<dbReference type="PANTHER" id="PTHR10615:SF82">
    <property type="entry name" value="HISTONE ACETYLTRANSFERASE KAT8"/>
    <property type="match status" value="1"/>
</dbReference>
<dbReference type="STRING" id="137246.A0A401TU18"/>
<evidence type="ECO:0000256" key="1">
    <source>
        <dbReference type="ARBA" id="ARBA00010107"/>
    </source>
</evidence>
<keyword evidence="3" id="KW-0808">Transferase</keyword>
<dbReference type="Pfam" id="PF17772">
    <property type="entry name" value="zf-MYST"/>
    <property type="match status" value="1"/>
</dbReference>
<feature type="non-terminal residue" evidence="7">
    <location>
        <position position="1"/>
    </location>
</feature>
<evidence type="ECO:0000313" key="8">
    <source>
        <dbReference type="Proteomes" id="UP000287033"/>
    </source>
</evidence>
<dbReference type="GO" id="GO:0035267">
    <property type="term" value="C:NuA4 histone acetyltransferase complex"/>
    <property type="evidence" value="ECO:0007669"/>
    <property type="project" value="TreeGrafter"/>
</dbReference>
<dbReference type="GO" id="GO:0072487">
    <property type="term" value="C:MSL complex"/>
    <property type="evidence" value="ECO:0007669"/>
    <property type="project" value="TreeGrafter"/>
</dbReference>
<evidence type="ECO:0000256" key="5">
    <source>
        <dbReference type="RuleBase" id="RU361211"/>
    </source>
</evidence>
<dbReference type="InterPro" id="IPR016181">
    <property type="entry name" value="Acyl_CoA_acyltransferase"/>
</dbReference>
<evidence type="ECO:0000256" key="3">
    <source>
        <dbReference type="ARBA" id="ARBA00022679"/>
    </source>
</evidence>
<dbReference type="GO" id="GO:0010557">
    <property type="term" value="P:positive regulation of macromolecule biosynthetic process"/>
    <property type="evidence" value="ECO:0007669"/>
    <property type="project" value="UniProtKB-ARBA"/>
</dbReference>
<dbReference type="GO" id="GO:0044545">
    <property type="term" value="C:NSL complex"/>
    <property type="evidence" value="ECO:0007669"/>
    <property type="project" value="TreeGrafter"/>
</dbReference>
<comment type="caution">
    <text evidence="7">The sequence shown here is derived from an EMBL/GenBank/DDBJ whole genome shotgun (WGS) entry which is preliminary data.</text>
</comment>
<feature type="domain" description="MYST-type HAT" evidence="6">
    <location>
        <begin position="2"/>
        <end position="60"/>
    </location>
</feature>
<dbReference type="EMBL" id="BEZZ01177487">
    <property type="protein sequence ID" value="GCC46134.1"/>
    <property type="molecule type" value="Genomic_DNA"/>
</dbReference>
<dbReference type="InterPro" id="IPR040706">
    <property type="entry name" value="Zf-MYST"/>
</dbReference>
<dbReference type="AlphaFoldDB" id="A0A401TU18"/>